<proteinExistence type="predicted"/>
<dbReference type="AlphaFoldDB" id="A0A7S3SSY8"/>
<dbReference type="SUPFAM" id="SSF48371">
    <property type="entry name" value="ARM repeat"/>
    <property type="match status" value="1"/>
</dbReference>
<name>A0A7S3SSY8_EMIHU</name>
<reference evidence="2" key="1">
    <citation type="submission" date="2021-01" db="EMBL/GenBank/DDBJ databases">
        <authorList>
            <person name="Corre E."/>
            <person name="Pelletier E."/>
            <person name="Niang G."/>
            <person name="Scheremetjew M."/>
            <person name="Finn R."/>
            <person name="Kale V."/>
            <person name="Holt S."/>
            <person name="Cochrane G."/>
            <person name="Meng A."/>
            <person name="Brown T."/>
            <person name="Cohen L."/>
        </authorList>
    </citation>
    <scope>NUCLEOTIDE SEQUENCE</scope>
    <source>
        <strain evidence="2">379</strain>
    </source>
</reference>
<dbReference type="InterPro" id="IPR011989">
    <property type="entry name" value="ARM-like"/>
</dbReference>
<protein>
    <submittedName>
        <fullName evidence="2">Uncharacterized protein</fullName>
    </submittedName>
</protein>
<accession>A0A7S3SSY8</accession>
<evidence type="ECO:0000313" key="2">
    <source>
        <dbReference type="EMBL" id="CAE0563936.1"/>
    </source>
</evidence>
<gene>
    <name evidence="2" type="ORF">EHUX00137_LOCUS26287</name>
</gene>
<dbReference type="InterPro" id="IPR016024">
    <property type="entry name" value="ARM-type_fold"/>
</dbReference>
<sequence length="198" mass="19722">MCAGDDAAGLARKQRAAAAGAIQAVVAALQAHPHEAAVAALQAHPQVAEVQEEGCAALVNVCDGDDDAGLARKQRAAGAGAMELVVAAMQAHPQAVGVQQYGCWAMVNVCHRTPGAGLARIQRAADAGGASAGIELAVAAMQAHPQHAGVQQFGCCAMGNVCYGSDVAAPARRQRAVIAGAPEAAARGYAGAPGRRSC</sequence>
<keyword evidence="1" id="KW-0677">Repeat</keyword>
<organism evidence="2">
    <name type="scientific">Emiliania huxleyi</name>
    <name type="common">Coccolithophore</name>
    <name type="synonym">Pontosphaera huxleyi</name>
    <dbReference type="NCBI Taxonomy" id="2903"/>
    <lineage>
        <taxon>Eukaryota</taxon>
        <taxon>Haptista</taxon>
        <taxon>Haptophyta</taxon>
        <taxon>Prymnesiophyceae</taxon>
        <taxon>Isochrysidales</taxon>
        <taxon>Noelaerhabdaceae</taxon>
        <taxon>Emiliania</taxon>
    </lineage>
</organism>
<evidence type="ECO:0000256" key="1">
    <source>
        <dbReference type="ARBA" id="ARBA00022737"/>
    </source>
</evidence>
<dbReference type="Gene3D" id="1.25.10.10">
    <property type="entry name" value="Leucine-rich Repeat Variant"/>
    <property type="match status" value="1"/>
</dbReference>
<dbReference type="PANTHER" id="PTHR22895:SF0">
    <property type="entry name" value="ARMADILLO REPEAT-CONTAINING PROTEIN 6"/>
    <property type="match status" value="1"/>
</dbReference>
<dbReference type="PANTHER" id="PTHR22895">
    <property type="entry name" value="ARMADILLO REPEAT-CONTAINING PROTEIN 6"/>
    <property type="match status" value="1"/>
</dbReference>
<dbReference type="EMBL" id="HBIR01033785">
    <property type="protein sequence ID" value="CAE0563936.1"/>
    <property type="molecule type" value="Transcribed_RNA"/>
</dbReference>